<dbReference type="RefSeq" id="XP_018005058.1">
    <property type="nucleotide sequence ID" value="XM_018142558.1"/>
</dbReference>
<reference evidence="2 3" key="1">
    <citation type="submission" date="2015-06" db="EMBL/GenBank/DDBJ databases">
        <title>Draft genome of the ant-associated black yeast Phialophora attae CBS 131958.</title>
        <authorList>
            <person name="Moreno L.F."/>
            <person name="Stielow B.J."/>
            <person name="de Hoog S."/>
            <person name="Vicente V.A."/>
            <person name="Weiss V.A."/>
            <person name="de Vries M."/>
            <person name="Cruz L.M."/>
            <person name="Souza E.M."/>
        </authorList>
    </citation>
    <scope>NUCLEOTIDE SEQUENCE [LARGE SCALE GENOMIC DNA]</scope>
    <source>
        <strain evidence="2 3">CBS 131958</strain>
    </source>
</reference>
<name>A0A0N1HGZ0_9EURO</name>
<dbReference type="PANTHER" id="PTHR37017:SF13">
    <property type="entry name" value="AB HYDROLASE-1 DOMAIN-CONTAINING PROTEIN"/>
    <property type="match status" value="1"/>
</dbReference>
<dbReference type="Pfam" id="PF12697">
    <property type="entry name" value="Abhydrolase_6"/>
    <property type="match status" value="1"/>
</dbReference>
<evidence type="ECO:0000313" key="3">
    <source>
        <dbReference type="Proteomes" id="UP000038010"/>
    </source>
</evidence>
<keyword evidence="3" id="KW-1185">Reference proteome</keyword>
<dbReference type="SUPFAM" id="SSF53474">
    <property type="entry name" value="alpha/beta-Hydrolases"/>
    <property type="match status" value="1"/>
</dbReference>
<comment type="caution">
    <text evidence="2">The sequence shown here is derived from an EMBL/GenBank/DDBJ whole genome shotgun (WGS) entry which is preliminary data.</text>
</comment>
<dbReference type="GeneID" id="28734438"/>
<evidence type="ECO:0000313" key="2">
    <source>
        <dbReference type="EMBL" id="KPI45095.1"/>
    </source>
</evidence>
<dbReference type="AlphaFoldDB" id="A0A0N1HGZ0"/>
<proteinExistence type="predicted"/>
<gene>
    <name evidence="2" type="ORF">AB675_2576</name>
</gene>
<sequence length="275" mass="29755">MASHPSDALENGSNNVNKPTILLVPGAWHSPPAYRALTDYLRQHGYTVVEIAHPSVNLHPSYTSYSAENPPPAFAADVAEVRKHILAQGSDPIVIFAHSYGSVPASSACADLPPTTTIKHFIVSSGFPLPVGMSMLDAIPGRQPPEWWDVSEDGLTFRPANPAHIFYNDVKDPETLQEAVAALGVHSYACVESEGGKQRHAVWENTKCTYIVTTQDNAISPEAQRHMVQGAQQMAREAGKGGEMSSVELFSSHSPHLSMPEELGLVIRRCAGEEL</sequence>
<dbReference type="InterPro" id="IPR052897">
    <property type="entry name" value="Sec-Metab_Biosynth_Hydrolase"/>
</dbReference>
<dbReference type="OrthoDB" id="408373at2759"/>
<feature type="domain" description="AB hydrolase-1" evidence="1">
    <location>
        <begin position="21"/>
        <end position="263"/>
    </location>
</feature>
<dbReference type="STRING" id="1664694.A0A0N1HGZ0"/>
<protein>
    <recommendedName>
        <fullName evidence="1">AB hydrolase-1 domain-containing protein</fullName>
    </recommendedName>
</protein>
<dbReference type="InterPro" id="IPR029058">
    <property type="entry name" value="AB_hydrolase_fold"/>
</dbReference>
<dbReference type="EMBL" id="LFJN01000002">
    <property type="protein sequence ID" value="KPI45095.1"/>
    <property type="molecule type" value="Genomic_DNA"/>
</dbReference>
<dbReference type="VEuPathDB" id="FungiDB:AB675_2576"/>
<organism evidence="2 3">
    <name type="scientific">Cyphellophora attinorum</name>
    <dbReference type="NCBI Taxonomy" id="1664694"/>
    <lineage>
        <taxon>Eukaryota</taxon>
        <taxon>Fungi</taxon>
        <taxon>Dikarya</taxon>
        <taxon>Ascomycota</taxon>
        <taxon>Pezizomycotina</taxon>
        <taxon>Eurotiomycetes</taxon>
        <taxon>Chaetothyriomycetidae</taxon>
        <taxon>Chaetothyriales</taxon>
        <taxon>Cyphellophoraceae</taxon>
        <taxon>Cyphellophora</taxon>
    </lineage>
</organism>
<dbReference type="Proteomes" id="UP000038010">
    <property type="component" value="Unassembled WGS sequence"/>
</dbReference>
<dbReference type="PANTHER" id="PTHR37017">
    <property type="entry name" value="AB HYDROLASE-1 DOMAIN-CONTAINING PROTEIN-RELATED"/>
    <property type="match status" value="1"/>
</dbReference>
<evidence type="ECO:0000259" key="1">
    <source>
        <dbReference type="Pfam" id="PF12697"/>
    </source>
</evidence>
<dbReference type="Gene3D" id="3.40.50.1820">
    <property type="entry name" value="alpha/beta hydrolase"/>
    <property type="match status" value="1"/>
</dbReference>
<dbReference type="InterPro" id="IPR000073">
    <property type="entry name" value="AB_hydrolase_1"/>
</dbReference>
<accession>A0A0N1HGZ0</accession>